<evidence type="ECO:0000313" key="1">
    <source>
        <dbReference type="EMBL" id="JAE09219.1"/>
    </source>
</evidence>
<dbReference type="EMBL" id="GBRH01188677">
    <property type="protein sequence ID" value="JAE09219.1"/>
    <property type="molecule type" value="Transcribed_RNA"/>
</dbReference>
<reference evidence="1" key="2">
    <citation type="journal article" date="2015" name="Data Brief">
        <title>Shoot transcriptome of the giant reed, Arundo donax.</title>
        <authorList>
            <person name="Barrero R.A."/>
            <person name="Guerrero F.D."/>
            <person name="Moolhuijzen P."/>
            <person name="Goolsby J.A."/>
            <person name="Tidwell J."/>
            <person name="Bellgard S.E."/>
            <person name="Bellgard M.I."/>
        </authorList>
    </citation>
    <scope>NUCLEOTIDE SEQUENCE</scope>
    <source>
        <tissue evidence="1">Shoot tissue taken approximately 20 cm above the soil surface</tissue>
    </source>
</reference>
<proteinExistence type="predicted"/>
<name>A0A0A9FDC9_ARUDO</name>
<accession>A0A0A9FDC9</accession>
<reference evidence="1" key="1">
    <citation type="submission" date="2014-09" db="EMBL/GenBank/DDBJ databases">
        <authorList>
            <person name="Magalhaes I.L.F."/>
            <person name="Oliveira U."/>
            <person name="Santos F.R."/>
            <person name="Vidigal T.H.D.A."/>
            <person name="Brescovit A.D."/>
            <person name="Santos A.J."/>
        </authorList>
    </citation>
    <scope>NUCLEOTIDE SEQUENCE</scope>
    <source>
        <tissue evidence="1">Shoot tissue taken approximately 20 cm above the soil surface</tissue>
    </source>
</reference>
<protein>
    <submittedName>
        <fullName evidence="1">Uncharacterized protein</fullName>
    </submittedName>
</protein>
<dbReference type="AlphaFoldDB" id="A0A0A9FDC9"/>
<sequence length="30" mass="3389">MVMRAYGSIDLGNKQLLPLYNTHAELVLDL</sequence>
<organism evidence="1">
    <name type="scientific">Arundo donax</name>
    <name type="common">Giant reed</name>
    <name type="synonym">Donax arundinaceus</name>
    <dbReference type="NCBI Taxonomy" id="35708"/>
    <lineage>
        <taxon>Eukaryota</taxon>
        <taxon>Viridiplantae</taxon>
        <taxon>Streptophyta</taxon>
        <taxon>Embryophyta</taxon>
        <taxon>Tracheophyta</taxon>
        <taxon>Spermatophyta</taxon>
        <taxon>Magnoliopsida</taxon>
        <taxon>Liliopsida</taxon>
        <taxon>Poales</taxon>
        <taxon>Poaceae</taxon>
        <taxon>PACMAD clade</taxon>
        <taxon>Arundinoideae</taxon>
        <taxon>Arundineae</taxon>
        <taxon>Arundo</taxon>
    </lineage>
</organism>